<comment type="caution">
    <text evidence="1">The sequence shown here is derived from an EMBL/GenBank/DDBJ whole genome shotgun (WGS) entry which is preliminary data.</text>
</comment>
<proteinExistence type="predicted"/>
<keyword evidence="2" id="KW-1185">Reference proteome</keyword>
<dbReference type="AlphaFoldDB" id="A0AAN9XH44"/>
<evidence type="ECO:0000313" key="1">
    <source>
        <dbReference type="EMBL" id="KAK7392407.1"/>
    </source>
</evidence>
<accession>A0AAN9XH44</accession>
<gene>
    <name evidence="1" type="ORF">VNO78_20846</name>
</gene>
<dbReference type="Proteomes" id="UP001386955">
    <property type="component" value="Unassembled WGS sequence"/>
</dbReference>
<sequence length="225" mass="24747">MVQVTGKIGQCSEFVLHLFLIYAYNRFISLSPSQTNSHPLLFSLFLLPPPSSLLRHTTVNGFQGMFLGAAVLTNACAAEMYLRWEFSFTLSVPHLTGIVCLGICTVQVLEVNEFLHLVSSITLQLSMCPELISTAFNAGDCCYSAKIMLLFLCLPVDGLLIHQGCSLHLSCNFGGNWNTNIDSIVHALDMKFQARWSSVGLDPFALHVEVPVVLVYAVKLFTGLT</sequence>
<organism evidence="1 2">
    <name type="scientific">Psophocarpus tetragonolobus</name>
    <name type="common">Winged bean</name>
    <name type="synonym">Dolichos tetragonolobus</name>
    <dbReference type="NCBI Taxonomy" id="3891"/>
    <lineage>
        <taxon>Eukaryota</taxon>
        <taxon>Viridiplantae</taxon>
        <taxon>Streptophyta</taxon>
        <taxon>Embryophyta</taxon>
        <taxon>Tracheophyta</taxon>
        <taxon>Spermatophyta</taxon>
        <taxon>Magnoliopsida</taxon>
        <taxon>eudicotyledons</taxon>
        <taxon>Gunneridae</taxon>
        <taxon>Pentapetalae</taxon>
        <taxon>rosids</taxon>
        <taxon>fabids</taxon>
        <taxon>Fabales</taxon>
        <taxon>Fabaceae</taxon>
        <taxon>Papilionoideae</taxon>
        <taxon>50 kb inversion clade</taxon>
        <taxon>NPAAA clade</taxon>
        <taxon>indigoferoid/millettioid clade</taxon>
        <taxon>Phaseoleae</taxon>
        <taxon>Psophocarpus</taxon>
    </lineage>
</organism>
<protein>
    <submittedName>
        <fullName evidence="1">Uncharacterized protein</fullName>
    </submittedName>
</protein>
<dbReference type="EMBL" id="JAYMYS010000005">
    <property type="protein sequence ID" value="KAK7392407.1"/>
    <property type="molecule type" value="Genomic_DNA"/>
</dbReference>
<evidence type="ECO:0000313" key="2">
    <source>
        <dbReference type="Proteomes" id="UP001386955"/>
    </source>
</evidence>
<reference evidence="1 2" key="1">
    <citation type="submission" date="2024-01" db="EMBL/GenBank/DDBJ databases">
        <title>The genomes of 5 underutilized Papilionoideae crops provide insights into root nodulation and disease resistanc.</title>
        <authorList>
            <person name="Jiang F."/>
        </authorList>
    </citation>
    <scope>NUCLEOTIDE SEQUENCE [LARGE SCALE GENOMIC DNA]</scope>
    <source>
        <strain evidence="1">DUOXIRENSHENG_FW03</strain>
        <tissue evidence="1">Leaves</tissue>
    </source>
</reference>
<name>A0AAN9XH44_PSOTE</name>